<dbReference type="OrthoDB" id="9813334at2"/>
<protein>
    <recommendedName>
        <fullName evidence="6">Large ribosomal subunit protein bL21</fullName>
    </recommendedName>
</protein>
<evidence type="ECO:0000313" key="9">
    <source>
        <dbReference type="Proteomes" id="UP000257127"/>
    </source>
</evidence>
<dbReference type="GO" id="GO:0019843">
    <property type="term" value="F:rRNA binding"/>
    <property type="evidence" value="ECO:0007669"/>
    <property type="project" value="UniProtKB-UniRule"/>
</dbReference>
<dbReference type="InterPro" id="IPR036164">
    <property type="entry name" value="bL21-like_sf"/>
</dbReference>
<dbReference type="GO" id="GO:0005840">
    <property type="term" value="C:ribosome"/>
    <property type="evidence" value="ECO:0007669"/>
    <property type="project" value="UniProtKB-KW"/>
</dbReference>
<dbReference type="Pfam" id="PF00829">
    <property type="entry name" value="Ribosomal_L21p"/>
    <property type="match status" value="1"/>
</dbReference>
<sequence>MYAIVEIAGQQFKVEKDQRVFVNRLDAKEGDSVDFDRVLLTDDNGKINVGAPAIDGGQVSAKVERHLKGDKVIVFKKKRRKGYQKQNGHRQYLTELTITGIKA</sequence>
<dbReference type="SUPFAM" id="SSF141091">
    <property type="entry name" value="L21p-like"/>
    <property type="match status" value="1"/>
</dbReference>
<dbReference type="GO" id="GO:0003735">
    <property type="term" value="F:structural constituent of ribosome"/>
    <property type="evidence" value="ECO:0007669"/>
    <property type="project" value="InterPro"/>
</dbReference>
<comment type="function">
    <text evidence="6 7">This protein binds to 23S rRNA in the presence of protein L20.</text>
</comment>
<proteinExistence type="inferred from homology"/>
<dbReference type="GO" id="GO:0006412">
    <property type="term" value="P:translation"/>
    <property type="evidence" value="ECO:0007669"/>
    <property type="project" value="UniProtKB-UniRule"/>
</dbReference>
<evidence type="ECO:0000256" key="2">
    <source>
        <dbReference type="ARBA" id="ARBA00022730"/>
    </source>
</evidence>
<dbReference type="PANTHER" id="PTHR21349">
    <property type="entry name" value="50S RIBOSOMAL PROTEIN L21"/>
    <property type="match status" value="1"/>
</dbReference>
<comment type="subunit">
    <text evidence="6">Part of the 50S ribosomal subunit. Contacts protein L20.</text>
</comment>
<keyword evidence="4 6" id="KW-0689">Ribosomal protein</keyword>
<dbReference type="InterPro" id="IPR018258">
    <property type="entry name" value="Ribosomal_bL21_CS"/>
</dbReference>
<dbReference type="HAMAP" id="MF_01363">
    <property type="entry name" value="Ribosomal_bL21"/>
    <property type="match status" value="1"/>
</dbReference>
<keyword evidence="3 6" id="KW-0694">RNA-binding</keyword>
<reference evidence="8 9" key="1">
    <citation type="submission" date="2018-08" db="EMBL/GenBank/DDBJ databases">
        <title>The draft genome squence of Brumimicrobium sp. N62.</title>
        <authorList>
            <person name="Du Z.-J."/>
            <person name="Luo H.-R."/>
        </authorList>
    </citation>
    <scope>NUCLEOTIDE SEQUENCE [LARGE SCALE GENOMIC DNA]</scope>
    <source>
        <strain evidence="8 9">N62</strain>
    </source>
</reference>
<dbReference type="GO" id="GO:1990904">
    <property type="term" value="C:ribonucleoprotein complex"/>
    <property type="evidence" value="ECO:0007669"/>
    <property type="project" value="UniProtKB-KW"/>
</dbReference>
<comment type="similarity">
    <text evidence="1 6 7">Belongs to the bacterial ribosomal protein bL21 family.</text>
</comment>
<keyword evidence="2 6" id="KW-0699">rRNA-binding</keyword>
<accession>A0A3E1EUX0</accession>
<keyword evidence="5 6" id="KW-0687">Ribonucleoprotein</keyword>
<evidence type="ECO:0000256" key="4">
    <source>
        <dbReference type="ARBA" id="ARBA00022980"/>
    </source>
</evidence>
<evidence type="ECO:0000256" key="1">
    <source>
        <dbReference type="ARBA" id="ARBA00008563"/>
    </source>
</evidence>
<organism evidence="8 9">
    <name type="scientific">Brumimicrobium aurantiacum</name>
    <dbReference type="NCBI Taxonomy" id="1737063"/>
    <lineage>
        <taxon>Bacteria</taxon>
        <taxon>Pseudomonadati</taxon>
        <taxon>Bacteroidota</taxon>
        <taxon>Flavobacteriia</taxon>
        <taxon>Flavobacteriales</taxon>
        <taxon>Crocinitomicaceae</taxon>
        <taxon>Brumimicrobium</taxon>
    </lineage>
</organism>
<dbReference type="InterPro" id="IPR028909">
    <property type="entry name" value="bL21-like"/>
</dbReference>
<dbReference type="PROSITE" id="PS01169">
    <property type="entry name" value="RIBOSOMAL_L21"/>
    <property type="match status" value="1"/>
</dbReference>
<dbReference type="AlphaFoldDB" id="A0A3E1EUX0"/>
<dbReference type="NCBIfam" id="TIGR00061">
    <property type="entry name" value="L21"/>
    <property type="match status" value="1"/>
</dbReference>
<name>A0A3E1EUX0_9FLAO</name>
<evidence type="ECO:0000256" key="6">
    <source>
        <dbReference type="HAMAP-Rule" id="MF_01363"/>
    </source>
</evidence>
<dbReference type="Proteomes" id="UP000257127">
    <property type="component" value="Unassembled WGS sequence"/>
</dbReference>
<evidence type="ECO:0000256" key="5">
    <source>
        <dbReference type="ARBA" id="ARBA00023274"/>
    </source>
</evidence>
<dbReference type="EMBL" id="QURB01000010">
    <property type="protein sequence ID" value="RFC53302.1"/>
    <property type="molecule type" value="Genomic_DNA"/>
</dbReference>
<evidence type="ECO:0000256" key="7">
    <source>
        <dbReference type="RuleBase" id="RU000562"/>
    </source>
</evidence>
<evidence type="ECO:0000256" key="3">
    <source>
        <dbReference type="ARBA" id="ARBA00022884"/>
    </source>
</evidence>
<gene>
    <name evidence="6 8" type="primary">rplU</name>
    <name evidence="8" type="ORF">DXU93_13955</name>
</gene>
<keyword evidence="9" id="KW-1185">Reference proteome</keyword>
<evidence type="ECO:0000313" key="8">
    <source>
        <dbReference type="EMBL" id="RFC53302.1"/>
    </source>
</evidence>
<comment type="caution">
    <text evidence="8">The sequence shown here is derived from an EMBL/GenBank/DDBJ whole genome shotgun (WGS) entry which is preliminary data.</text>
</comment>
<dbReference type="GO" id="GO:0005737">
    <property type="term" value="C:cytoplasm"/>
    <property type="evidence" value="ECO:0007669"/>
    <property type="project" value="UniProtKB-ARBA"/>
</dbReference>
<dbReference type="InterPro" id="IPR001787">
    <property type="entry name" value="Ribosomal_bL21"/>
</dbReference>
<dbReference type="PANTHER" id="PTHR21349:SF0">
    <property type="entry name" value="LARGE RIBOSOMAL SUBUNIT PROTEIN BL21M"/>
    <property type="match status" value="1"/>
</dbReference>